<accession>C7J3L0</accession>
<feature type="non-terminal residue" evidence="2">
    <location>
        <position position="1"/>
    </location>
</feature>
<gene>
    <name evidence="2" type="ordered locus">Os06g0139400</name>
</gene>
<dbReference type="KEGG" id="dosa:Os06g0139400"/>
<feature type="compositionally biased region" description="Basic and acidic residues" evidence="1">
    <location>
        <begin position="65"/>
        <end position="74"/>
    </location>
</feature>
<reference evidence="3" key="2">
    <citation type="journal article" date="2008" name="Nucleic Acids Res.">
        <title>The rice annotation project database (RAP-DB): 2008 update.</title>
        <authorList>
            <consortium name="The rice annotation project (RAP)"/>
        </authorList>
    </citation>
    <scope>GENOME REANNOTATION</scope>
    <source>
        <strain evidence="3">cv. Nipponbare</strain>
    </source>
</reference>
<feature type="compositionally biased region" description="Basic and acidic residues" evidence="1">
    <location>
        <begin position="81"/>
        <end position="96"/>
    </location>
</feature>
<feature type="compositionally biased region" description="Pro residues" evidence="1">
    <location>
        <begin position="113"/>
        <end position="137"/>
    </location>
</feature>
<protein>
    <submittedName>
        <fullName evidence="2">Os06g0139400 protein</fullName>
    </submittedName>
</protein>
<evidence type="ECO:0000313" key="3">
    <source>
        <dbReference type="Proteomes" id="UP000000763"/>
    </source>
</evidence>
<evidence type="ECO:0000256" key="1">
    <source>
        <dbReference type="SAM" id="MobiDB-lite"/>
    </source>
</evidence>
<reference evidence="2 3" key="1">
    <citation type="journal article" date="2005" name="Nature">
        <title>The map-based sequence of the rice genome.</title>
        <authorList>
            <consortium name="International rice genome sequencing project (IRGSP)"/>
            <person name="Matsumoto T."/>
            <person name="Wu J."/>
            <person name="Kanamori H."/>
            <person name="Katayose Y."/>
            <person name="Fujisawa M."/>
            <person name="Namiki N."/>
            <person name="Mizuno H."/>
            <person name="Yamamoto K."/>
            <person name="Antonio B.A."/>
            <person name="Baba T."/>
            <person name="Sakata K."/>
            <person name="Nagamura Y."/>
            <person name="Aoki H."/>
            <person name="Arikawa K."/>
            <person name="Arita K."/>
            <person name="Bito T."/>
            <person name="Chiden Y."/>
            <person name="Fujitsuka N."/>
            <person name="Fukunaka R."/>
            <person name="Hamada M."/>
            <person name="Harada C."/>
            <person name="Hayashi A."/>
            <person name="Hijishita S."/>
            <person name="Honda M."/>
            <person name="Hosokawa S."/>
            <person name="Ichikawa Y."/>
            <person name="Idonuma A."/>
            <person name="Iijima M."/>
            <person name="Ikeda M."/>
            <person name="Ikeno M."/>
            <person name="Ito K."/>
            <person name="Ito S."/>
            <person name="Ito T."/>
            <person name="Ito Y."/>
            <person name="Ito Y."/>
            <person name="Iwabuchi A."/>
            <person name="Kamiya K."/>
            <person name="Karasawa W."/>
            <person name="Kurita K."/>
            <person name="Katagiri S."/>
            <person name="Kikuta A."/>
            <person name="Kobayashi H."/>
            <person name="Kobayashi N."/>
            <person name="Machita K."/>
            <person name="Maehara T."/>
            <person name="Masukawa M."/>
            <person name="Mizubayashi T."/>
            <person name="Mukai Y."/>
            <person name="Nagasaki H."/>
            <person name="Nagata Y."/>
            <person name="Naito S."/>
            <person name="Nakashima M."/>
            <person name="Nakama Y."/>
            <person name="Nakamichi Y."/>
            <person name="Nakamura M."/>
            <person name="Meguro A."/>
            <person name="Negishi M."/>
            <person name="Ohta I."/>
            <person name="Ohta T."/>
            <person name="Okamoto M."/>
            <person name="Ono N."/>
            <person name="Saji S."/>
            <person name="Sakaguchi M."/>
            <person name="Sakai K."/>
            <person name="Shibata M."/>
            <person name="Shimokawa T."/>
            <person name="Song J."/>
            <person name="Takazaki Y."/>
            <person name="Terasawa K."/>
            <person name="Tsugane M."/>
            <person name="Tsuji K."/>
            <person name="Ueda S."/>
            <person name="Waki K."/>
            <person name="Yamagata H."/>
            <person name="Yamamoto M."/>
            <person name="Yamamoto S."/>
            <person name="Yamane H."/>
            <person name="Yoshiki S."/>
            <person name="Yoshihara R."/>
            <person name="Yukawa K."/>
            <person name="Zhong H."/>
            <person name="Yano M."/>
            <person name="Yuan Q."/>
            <person name="Ouyang S."/>
            <person name="Liu J."/>
            <person name="Jones K.M."/>
            <person name="Gansberger K."/>
            <person name="Moffat K."/>
            <person name="Hill J."/>
            <person name="Bera J."/>
            <person name="Fadrosh D."/>
            <person name="Jin S."/>
            <person name="Johri S."/>
            <person name="Kim M."/>
            <person name="Overton L."/>
            <person name="Reardon M."/>
            <person name="Tsitrin T."/>
            <person name="Vuong H."/>
            <person name="Weaver B."/>
            <person name="Ciecko A."/>
            <person name="Tallon L."/>
            <person name="Jackson J."/>
            <person name="Pai G."/>
            <person name="Aken S.V."/>
            <person name="Utterback T."/>
            <person name="Reidmuller S."/>
            <person name="Feldblyum T."/>
            <person name="Hsiao J."/>
            <person name="Zismann V."/>
            <person name="Iobst S."/>
            <person name="de Vazeille A.R."/>
            <person name="Buell C.R."/>
            <person name="Ying K."/>
            <person name="Li Y."/>
            <person name="Lu T."/>
            <person name="Huang Y."/>
            <person name="Zhao Q."/>
            <person name="Feng Q."/>
            <person name="Zhang L."/>
            <person name="Zhu J."/>
            <person name="Weng Q."/>
            <person name="Mu J."/>
            <person name="Lu Y."/>
            <person name="Fan D."/>
            <person name="Liu Y."/>
            <person name="Guan J."/>
            <person name="Zhang Y."/>
            <person name="Yu S."/>
            <person name="Liu X."/>
            <person name="Zhang Y."/>
            <person name="Hong G."/>
            <person name="Han B."/>
            <person name="Choisne N."/>
            <person name="Demange N."/>
            <person name="Orjeda G."/>
            <person name="Samain S."/>
            <person name="Cattolico L."/>
            <person name="Pelletier E."/>
            <person name="Couloux A."/>
            <person name="Segurens B."/>
            <person name="Wincker P."/>
            <person name="D'Hont A."/>
            <person name="Scarpelli C."/>
            <person name="Weissenbach J."/>
            <person name="Salanoubat M."/>
            <person name="Quetier F."/>
            <person name="Yu Y."/>
            <person name="Kim H.R."/>
            <person name="Rambo T."/>
            <person name="Currie J."/>
            <person name="Collura K."/>
            <person name="Luo M."/>
            <person name="Yang T."/>
            <person name="Ammiraju J.S.S."/>
            <person name="Engler F."/>
            <person name="Soderlund C."/>
            <person name="Wing R.A."/>
            <person name="Palmer L.E."/>
            <person name="de la Bastide M."/>
            <person name="Spiegel L."/>
            <person name="Nascimento L."/>
            <person name="Zutavern T."/>
            <person name="O'Shaughnessy A."/>
            <person name="Dike S."/>
            <person name="Dedhia N."/>
            <person name="Preston R."/>
            <person name="Balija V."/>
            <person name="McCombie W.R."/>
            <person name="Chow T."/>
            <person name="Chen H."/>
            <person name="Chung M."/>
            <person name="Chen C."/>
            <person name="Shaw J."/>
            <person name="Wu H."/>
            <person name="Hsiao K."/>
            <person name="Chao Y."/>
            <person name="Chu M."/>
            <person name="Cheng C."/>
            <person name="Hour A."/>
            <person name="Lee P."/>
            <person name="Lin S."/>
            <person name="Lin Y."/>
            <person name="Liou J."/>
            <person name="Liu S."/>
            <person name="Hsing Y."/>
            <person name="Raghuvanshi S."/>
            <person name="Mohanty A."/>
            <person name="Bharti A.K."/>
            <person name="Gaur A."/>
            <person name="Gupta V."/>
            <person name="Kumar D."/>
            <person name="Ravi V."/>
            <person name="Vij S."/>
            <person name="Kapur A."/>
            <person name="Khurana P."/>
            <person name="Khurana P."/>
            <person name="Khurana J.P."/>
            <person name="Tyagi A.K."/>
            <person name="Gaikwad K."/>
            <person name="Singh A."/>
            <person name="Dalal V."/>
            <person name="Srivastava S."/>
            <person name="Dixit A."/>
            <person name="Pal A.K."/>
            <person name="Ghazi I.A."/>
            <person name="Yadav M."/>
            <person name="Pandit A."/>
            <person name="Bhargava A."/>
            <person name="Sureshbabu K."/>
            <person name="Batra K."/>
            <person name="Sharma T.R."/>
            <person name="Mohapatra T."/>
            <person name="Singh N.K."/>
            <person name="Messing J."/>
            <person name="Nelson A.B."/>
            <person name="Fuks G."/>
            <person name="Kavchok S."/>
            <person name="Keizer G."/>
            <person name="Linton E."/>
            <person name="Llaca V."/>
            <person name="Song R."/>
            <person name="Tanyolac B."/>
            <person name="Young S."/>
            <person name="Ho-Il K."/>
            <person name="Hahn J.H."/>
            <person name="Sangsakoo G."/>
            <person name="Vanavichit A."/>
            <person name="de Mattos Luiz.A.T."/>
            <person name="Zimmer P.D."/>
            <person name="Malone G."/>
            <person name="Dellagostin O."/>
            <person name="de Oliveira A.C."/>
            <person name="Bevan M."/>
            <person name="Bancroft I."/>
            <person name="Minx P."/>
            <person name="Cordum H."/>
            <person name="Wilson R."/>
            <person name="Cheng Z."/>
            <person name="Jin W."/>
            <person name="Jiang J."/>
            <person name="Leong S.A."/>
            <person name="Iwama H."/>
            <person name="Gojobori T."/>
            <person name="Itoh T."/>
            <person name="Niimura Y."/>
            <person name="Fujii Y."/>
            <person name="Habara T."/>
            <person name="Sakai H."/>
            <person name="Sato Y."/>
            <person name="Wilson G."/>
            <person name="Kumar K."/>
            <person name="McCouch S."/>
            <person name="Juretic N."/>
            <person name="Hoen D."/>
            <person name="Wright S."/>
            <person name="Bruskiewich R."/>
            <person name="Bureau T."/>
            <person name="Miyao A."/>
            <person name="Hirochika H."/>
            <person name="Nishikawa T."/>
            <person name="Kadowaki K."/>
            <person name="Sugiura M."/>
            <person name="Burr B."/>
            <person name="Sasaki T."/>
        </authorList>
    </citation>
    <scope>NUCLEOTIDE SEQUENCE [LARGE SCALE GENOMIC DNA]</scope>
    <source>
        <strain evidence="3">cv. Nipponbare</strain>
    </source>
</reference>
<name>C7J3L0_ORYSJ</name>
<dbReference type="AlphaFoldDB" id="C7J3L0"/>
<organism evidence="2 3">
    <name type="scientific">Oryza sativa subsp. japonica</name>
    <name type="common">Rice</name>
    <dbReference type="NCBI Taxonomy" id="39947"/>
    <lineage>
        <taxon>Eukaryota</taxon>
        <taxon>Viridiplantae</taxon>
        <taxon>Streptophyta</taxon>
        <taxon>Embryophyta</taxon>
        <taxon>Tracheophyta</taxon>
        <taxon>Spermatophyta</taxon>
        <taxon>Magnoliopsida</taxon>
        <taxon>Liliopsida</taxon>
        <taxon>Poales</taxon>
        <taxon>Poaceae</taxon>
        <taxon>BOP clade</taxon>
        <taxon>Oryzoideae</taxon>
        <taxon>Oryzeae</taxon>
        <taxon>Oryzinae</taxon>
        <taxon>Oryza</taxon>
        <taxon>Oryza sativa</taxon>
    </lineage>
</organism>
<dbReference type="Proteomes" id="UP000000763">
    <property type="component" value="Chromosome 6"/>
</dbReference>
<evidence type="ECO:0000313" key="2">
    <source>
        <dbReference type="EMBL" id="BAH93319.1"/>
    </source>
</evidence>
<feature type="compositionally biased region" description="Low complexity" evidence="1">
    <location>
        <begin position="43"/>
        <end position="56"/>
    </location>
</feature>
<sequence length="174" mass="18674">RRQQWARAEAGARSSTAPAADGGQSGGGRCLLQPHPQPPPSLPVASLPAVAVRRPASGGDPGVALERRLRRAGEGRSSGGGRDRDRRGGWPSEGRKRATRTAASSPSSASPPSALPPHYPPMRSTPPLPATTHPPLPLSRRAHERVRAACVSRRHPLEDGGIRWWLLLHLQRRR</sequence>
<feature type="region of interest" description="Disordered" evidence="1">
    <location>
        <begin position="1"/>
        <end position="137"/>
    </location>
</feature>
<feature type="compositionally biased region" description="Low complexity" evidence="1">
    <location>
        <begin position="102"/>
        <end position="112"/>
    </location>
</feature>
<dbReference type="EMBL" id="AP008212">
    <property type="protein sequence ID" value="BAH93319.1"/>
    <property type="molecule type" value="Genomic_DNA"/>
</dbReference>
<proteinExistence type="predicted"/>